<name>A0ABW1TJI2_9LACO</name>
<reference evidence="2" key="1">
    <citation type="journal article" date="2019" name="Int. J. Syst. Evol. Microbiol.">
        <title>The Global Catalogue of Microorganisms (GCM) 10K type strain sequencing project: providing services to taxonomists for standard genome sequencing and annotation.</title>
        <authorList>
            <consortium name="The Broad Institute Genomics Platform"/>
            <consortium name="The Broad Institute Genome Sequencing Center for Infectious Disease"/>
            <person name="Wu L."/>
            <person name="Ma J."/>
        </authorList>
    </citation>
    <scope>NUCLEOTIDE SEQUENCE [LARGE SCALE GENOMIC DNA]</scope>
    <source>
        <strain evidence="2">CCM 8908</strain>
    </source>
</reference>
<evidence type="ECO:0000313" key="2">
    <source>
        <dbReference type="Proteomes" id="UP001596283"/>
    </source>
</evidence>
<dbReference type="EMBL" id="JBHSSI010000084">
    <property type="protein sequence ID" value="MFC6261875.1"/>
    <property type="molecule type" value="Genomic_DNA"/>
</dbReference>
<keyword evidence="2" id="KW-1185">Reference proteome</keyword>
<evidence type="ECO:0000313" key="1">
    <source>
        <dbReference type="EMBL" id="MFC6261875.1"/>
    </source>
</evidence>
<protein>
    <submittedName>
        <fullName evidence="1">Uncharacterized protein</fullName>
    </submittedName>
</protein>
<comment type="caution">
    <text evidence="1">The sequence shown here is derived from an EMBL/GenBank/DDBJ whole genome shotgun (WGS) entry which is preliminary data.</text>
</comment>
<organism evidence="1 2">
    <name type="scientific">Levilactobacillus fujinensis</name>
    <dbReference type="NCBI Taxonomy" id="2486024"/>
    <lineage>
        <taxon>Bacteria</taxon>
        <taxon>Bacillati</taxon>
        <taxon>Bacillota</taxon>
        <taxon>Bacilli</taxon>
        <taxon>Lactobacillales</taxon>
        <taxon>Lactobacillaceae</taxon>
        <taxon>Levilactobacillus</taxon>
    </lineage>
</organism>
<gene>
    <name evidence="1" type="ORF">ACFP1C_13150</name>
</gene>
<sequence length="59" mass="6984">MTVVTTIRGLKLRHIGESSPYWPADMSRKRCEYDLKPRKYRVPKLGFLLSRRAEHPLTK</sequence>
<proteinExistence type="predicted"/>
<dbReference type="Proteomes" id="UP001596283">
    <property type="component" value="Unassembled WGS sequence"/>
</dbReference>
<accession>A0ABW1TJI2</accession>